<dbReference type="EMBL" id="DSPX01000214">
    <property type="protein sequence ID" value="HGG03112.1"/>
    <property type="molecule type" value="Genomic_DNA"/>
</dbReference>
<reference evidence="1" key="1">
    <citation type="journal article" date="2020" name="mSystems">
        <title>Genome- and Community-Level Interaction Insights into Carbon Utilization and Element Cycling Functions of Hydrothermarchaeota in Hydrothermal Sediment.</title>
        <authorList>
            <person name="Zhou Z."/>
            <person name="Liu Y."/>
            <person name="Xu W."/>
            <person name="Pan J."/>
            <person name="Luo Z.H."/>
            <person name="Li M."/>
        </authorList>
    </citation>
    <scope>NUCLEOTIDE SEQUENCE [LARGE SCALE GENOMIC DNA]</scope>
    <source>
        <strain evidence="1">SpSt-374</strain>
    </source>
</reference>
<organism evidence="1">
    <name type="scientific">Planktothricoides sp. SpSt-374</name>
    <dbReference type="NCBI Taxonomy" id="2282167"/>
    <lineage>
        <taxon>Bacteria</taxon>
        <taxon>Bacillati</taxon>
        <taxon>Cyanobacteriota</taxon>
        <taxon>Cyanophyceae</taxon>
        <taxon>Oscillatoriophycideae</taxon>
        <taxon>Oscillatoriales</taxon>
        <taxon>Oscillatoriaceae</taxon>
        <taxon>Planktothricoides</taxon>
    </lineage>
</organism>
<protein>
    <submittedName>
        <fullName evidence="1">Uncharacterized protein</fullName>
    </submittedName>
</protein>
<evidence type="ECO:0000313" key="1">
    <source>
        <dbReference type="EMBL" id="HGG03112.1"/>
    </source>
</evidence>
<proteinExistence type="predicted"/>
<gene>
    <name evidence="1" type="ORF">ENR15_21345</name>
</gene>
<name>A0A7C3VJS8_9CYAN</name>
<sequence length="62" mass="7101">MYSLPLSASERDRLPPRWLNLANARSARFWRSEVTITWINGATETFIGEQAQQLAQKLAELP</sequence>
<dbReference type="AlphaFoldDB" id="A0A7C3VJS8"/>
<accession>A0A7C3VJS8</accession>
<comment type="caution">
    <text evidence="1">The sequence shown here is derived from an EMBL/GenBank/DDBJ whole genome shotgun (WGS) entry which is preliminary data.</text>
</comment>